<dbReference type="GO" id="GO:0006935">
    <property type="term" value="P:chemotaxis"/>
    <property type="evidence" value="ECO:0007669"/>
    <property type="project" value="UniProtKB-KW"/>
</dbReference>
<reference evidence="14 15" key="1">
    <citation type="submission" date="2019-04" db="EMBL/GenBank/DDBJ databases">
        <authorList>
            <person name="Li M."/>
        </authorList>
    </citation>
    <scope>NUCLEOTIDE SEQUENCE [LARGE SCALE GENOMIC DNA]</scope>
    <source>
        <strain evidence="14 15">LAM1902</strain>
    </source>
</reference>
<dbReference type="Pfam" id="PF00015">
    <property type="entry name" value="MCPsignal"/>
    <property type="match status" value="1"/>
</dbReference>
<dbReference type="OrthoDB" id="8724574at2"/>
<keyword evidence="15" id="KW-1185">Reference proteome</keyword>
<dbReference type="GO" id="GO:0005886">
    <property type="term" value="C:plasma membrane"/>
    <property type="evidence" value="ECO:0007669"/>
    <property type="project" value="UniProtKB-SubCell"/>
</dbReference>
<comment type="caution">
    <text evidence="14">The sequence shown here is derived from an EMBL/GenBank/DDBJ whole genome shotgun (WGS) entry which is preliminary data.</text>
</comment>
<dbReference type="PANTHER" id="PTHR32089">
    <property type="entry name" value="METHYL-ACCEPTING CHEMOTAXIS PROTEIN MCPB"/>
    <property type="match status" value="1"/>
</dbReference>
<evidence type="ECO:0000256" key="10">
    <source>
        <dbReference type="PROSITE-ProRule" id="PRU00284"/>
    </source>
</evidence>
<evidence type="ECO:0000313" key="15">
    <source>
        <dbReference type="Proteomes" id="UP000306635"/>
    </source>
</evidence>
<keyword evidence="5 11" id="KW-0812">Transmembrane</keyword>
<sequence>MRNLRVSTRIAIAFAGLVVLLLVVGGGSLLQMRAMNESAGEVDGNWLPSILALGQMDVATMRLRASTLRVAVIDNETNRKLLAADRQHLEEAQAQYRPLISSDDEAAGYERFRIALQSYYEGQQQLLDLLAQSRLAEARDLISQVLNSRGNTLVSGLEGLTKLNADGAKAATLSSDHAYEEARLLVLVILIGAVVLAIILALVMSRSIVRPLAQAVEVARTVAAGDLTENIPLEGRDEASQLMEALRNMQQSLRVTISLIADSSSQLASASEELHAVTEDASRGLTLQNQEIEQAAAACNQMSAAVDGVANNASSTLESSRRGDAAAVQGRDQVVETVRAINALAVDMNASVTRVEQLASQMQQVGKVLDVIRSIAEQTNLLALNAAIEAARAGEQGRGFAVVADEVRMLAQRTQQSTQEIEQMVVHLQQDAADAVRTLQGSSALMGETVQRAEAANDCLGDITNAMAAINEQNAMIASAAEEQAAVAREVDRSLVSIRDLSAQSAAGASQTSASSQDLSRLAVQLKSAVSAFRV</sequence>
<dbReference type="InterPro" id="IPR024478">
    <property type="entry name" value="HlyB_4HB_MCP"/>
</dbReference>
<feature type="domain" description="Methyl-accepting transducer" evidence="12">
    <location>
        <begin position="263"/>
        <end position="499"/>
    </location>
</feature>
<dbReference type="AlphaFoldDB" id="A0A5R9R874"/>
<keyword evidence="3" id="KW-0488">Methylation</keyword>
<evidence type="ECO:0000256" key="6">
    <source>
        <dbReference type="ARBA" id="ARBA00022989"/>
    </source>
</evidence>
<evidence type="ECO:0000256" key="5">
    <source>
        <dbReference type="ARBA" id="ARBA00022692"/>
    </source>
</evidence>
<organism evidence="14 15">
    <name type="scientific">Pseudomonas nicosulfuronedens</name>
    <dbReference type="NCBI Taxonomy" id="2571105"/>
    <lineage>
        <taxon>Bacteria</taxon>
        <taxon>Pseudomonadati</taxon>
        <taxon>Pseudomonadota</taxon>
        <taxon>Gammaproteobacteria</taxon>
        <taxon>Pseudomonadales</taxon>
        <taxon>Pseudomonadaceae</taxon>
        <taxon>Pseudomonas</taxon>
    </lineage>
</organism>
<evidence type="ECO:0000256" key="2">
    <source>
        <dbReference type="ARBA" id="ARBA00022475"/>
    </source>
</evidence>
<gene>
    <name evidence="14" type="ORF">FAS41_29555</name>
</gene>
<evidence type="ECO:0000256" key="9">
    <source>
        <dbReference type="ARBA" id="ARBA00029447"/>
    </source>
</evidence>
<dbReference type="Gene3D" id="1.10.287.950">
    <property type="entry name" value="Methyl-accepting chemotaxis protein"/>
    <property type="match status" value="1"/>
</dbReference>
<dbReference type="CDD" id="cd06225">
    <property type="entry name" value="HAMP"/>
    <property type="match status" value="1"/>
</dbReference>
<keyword evidence="8 10" id="KW-0807">Transducer</keyword>
<feature type="domain" description="HAMP" evidence="13">
    <location>
        <begin position="206"/>
        <end position="258"/>
    </location>
</feature>
<dbReference type="PROSITE" id="PS50111">
    <property type="entry name" value="CHEMOTAXIS_TRANSDUC_2"/>
    <property type="match status" value="1"/>
</dbReference>
<dbReference type="Pfam" id="PF12729">
    <property type="entry name" value="4HB_MCP_1"/>
    <property type="match status" value="1"/>
</dbReference>
<comment type="similarity">
    <text evidence="9">Belongs to the methyl-accepting chemotaxis (MCP) protein family.</text>
</comment>
<dbReference type="PANTHER" id="PTHR32089:SF120">
    <property type="entry name" value="METHYL-ACCEPTING CHEMOTAXIS PROTEIN TLPQ"/>
    <property type="match status" value="1"/>
</dbReference>
<dbReference type="FunFam" id="1.10.287.950:FF:000001">
    <property type="entry name" value="Methyl-accepting chemotaxis sensory transducer"/>
    <property type="match status" value="1"/>
</dbReference>
<evidence type="ECO:0000259" key="12">
    <source>
        <dbReference type="PROSITE" id="PS50111"/>
    </source>
</evidence>
<dbReference type="GO" id="GO:0007165">
    <property type="term" value="P:signal transduction"/>
    <property type="evidence" value="ECO:0007669"/>
    <property type="project" value="UniProtKB-KW"/>
</dbReference>
<keyword evidence="7 11" id="KW-0472">Membrane</keyword>
<dbReference type="InterPro" id="IPR004089">
    <property type="entry name" value="MCPsignal_dom"/>
</dbReference>
<evidence type="ECO:0000256" key="7">
    <source>
        <dbReference type="ARBA" id="ARBA00023136"/>
    </source>
</evidence>
<dbReference type="CDD" id="cd11386">
    <property type="entry name" value="MCP_signal"/>
    <property type="match status" value="1"/>
</dbReference>
<evidence type="ECO:0000256" key="1">
    <source>
        <dbReference type="ARBA" id="ARBA00004651"/>
    </source>
</evidence>
<dbReference type="InterPro" id="IPR003660">
    <property type="entry name" value="HAMP_dom"/>
</dbReference>
<accession>A0A5R9R874</accession>
<evidence type="ECO:0000256" key="11">
    <source>
        <dbReference type="SAM" id="Phobius"/>
    </source>
</evidence>
<feature type="transmembrane region" description="Helical" evidence="11">
    <location>
        <begin position="184"/>
        <end position="204"/>
    </location>
</feature>
<dbReference type="PROSITE" id="PS50885">
    <property type="entry name" value="HAMP"/>
    <property type="match status" value="1"/>
</dbReference>
<dbReference type="SMART" id="SM00304">
    <property type="entry name" value="HAMP"/>
    <property type="match status" value="1"/>
</dbReference>
<keyword evidence="4" id="KW-0145">Chemotaxis</keyword>
<dbReference type="EMBL" id="SWDV01000068">
    <property type="protein sequence ID" value="TLX69930.1"/>
    <property type="molecule type" value="Genomic_DNA"/>
</dbReference>
<dbReference type="Pfam" id="PF00672">
    <property type="entry name" value="HAMP"/>
    <property type="match status" value="1"/>
</dbReference>
<keyword evidence="2" id="KW-1003">Cell membrane</keyword>
<proteinExistence type="inferred from homology"/>
<dbReference type="Proteomes" id="UP000306635">
    <property type="component" value="Unassembled WGS sequence"/>
</dbReference>
<evidence type="ECO:0000256" key="3">
    <source>
        <dbReference type="ARBA" id="ARBA00022481"/>
    </source>
</evidence>
<dbReference type="InterPro" id="IPR004090">
    <property type="entry name" value="Chemotax_Me-accpt_rcpt"/>
</dbReference>
<dbReference type="SUPFAM" id="SSF58104">
    <property type="entry name" value="Methyl-accepting chemotaxis protein (MCP) signaling domain"/>
    <property type="match status" value="1"/>
</dbReference>
<evidence type="ECO:0000256" key="8">
    <source>
        <dbReference type="ARBA" id="ARBA00023224"/>
    </source>
</evidence>
<keyword evidence="6 11" id="KW-1133">Transmembrane helix</keyword>
<evidence type="ECO:0000256" key="4">
    <source>
        <dbReference type="ARBA" id="ARBA00022500"/>
    </source>
</evidence>
<name>A0A5R9R874_9PSED</name>
<evidence type="ECO:0000259" key="13">
    <source>
        <dbReference type="PROSITE" id="PS50885"/>
    </source>
</evidence>
<evidence type="ECO:0000313" key="14">
    <source>
        <dbReference type="EMBL" id="TLX69930.1"/>
    </source>
</evidence>
<dbReference type="PRINTS" id="PR00260">
    <property type="entry name" value="CHEMTRNSDUCR"/>
</dbReference>
<protein>
    <submittedName>
        <fullName evidence="14">Methyl-accepting chemotaxis protein</fullName>
    </submittedName>
</protein>
<dbReference type="SMART" id="SM00283">
    <property type="entry name" value="MA"/>
    <property type="match status" value="1"/>
</dbReference>
<comment type="subcellular location">
    <subcellularLocation>
        <location evidence="1">Cell membrane</location>
        <topology evidence="1">Multi-pass membrane protein</topology>
    </subcellularLocation>
</comment>
<dbReference type="GO" id="GO:0004888">
    <property type="term" value="F:transmembrane signaling receptor activity"/>
    <property type="evidence" value="ECO:0007669"/>
    <property type="project" value="InterPro"/>
</dbReference>